<organism evidence="2 3">
    <name type="scientific">Shinella yambaruensis</name>
    <dbReference type="NCBI Taxonomy" id="415996"/>
    <lineage>
        <taxon>Bacteria</taxon>
        <taxon>Pseudomonadati</taxon>
        <taxon>Pseudomonadota</taxon>
        <taxon>Alphaproteobacteria</taxon>
        <taxon>Hyphomicrobiales</taxon>
        <taxon>Rhizobiaceae</taxon>
        <taxon>Shinella</taxon>
    </lineage>
</organism>
<keyword evidence="3" id="KW-1185">Reference proteome</keyword>
<dbReference type="PROSITE" id="PS51257">
    <property type="entry name" value="PROKAR_LIPOPROTEIN"/>
    <property type="match status" value="1"/>
</dbReference>
<sequence length="168" mass="18047">MKKSWLILLPLLLVLAACQREAGTDPLKLTGKMFVFNYRLAYATYMVTLDRTAPVPEGSVVRAEFENPAGGAPLTLERKLFANLTRVALESPDISCVKKGVPYKVAIQVVGPDGAVLQSLETQVTSSADQSILPAKALVVGPGYDRNPEVFKDGKTPAHFETATCPAS</sequence>
<dbReference type="RefSeq" id="WP_244765952.1">
    <property type="nucleotide sequence ID" value="NZ_BSOP01000005.1"/>
</dbReference>
<accession>A0ABQ5ZEC7</accession>
<proteinExistence type="predicted"/>
<feature type="chain" id="PRO_5046653756" description="Lipoprotein" evidence="1">
    <location>
        <begin position="23"/>
        <end position="168"/>
    </location>
</feature>
<reference evidence="3" key="1">
    <citation type="journal article" date="2019" name="Int. J. Syst. Evol. Microbiol.">
        <title>The Global Catalogue of Microorganisms (GCM) 10K type strain sequencing project: providing services to taxonomists for standard genome sequencing and annotation.</title>
        <authorList>
            <consortium name="The Broad Institute Genomics Platform"/>
            <consortium name="The Broad Institute Genome Sequencing Center for Infectious Disease"/>
            <person name="Wu L."/>
            <person name="Ma J."/>
        </authorList>
    </citation>
    <scope>NUCLEOTIDE SEQUENCE [LARGE SCALE GENOMIC DNA]</scope>
    <source>
        <strain evidence="3">NBRC 102122</strain>
    </source>
</reference>
<evidence type="ECO:0000256" key="1">
    <source>
        <dbReference type="SAM" id="SignalP"/>
    </source>
</evidence>
<gene>
    <name evidence="2" type="ORF">GCM10007923_10010</name>
</gene>
<evidence type="ECO:0000313" key="2">
    <source>
        <dbReference type="EMBL" id="GLR49796.1"/>
    </source>
</evidence>
<comment type="caution">
    <text evidence="2">The sequence shown here is derived from an EMBL/GenBank/DDBJ whole genome shotgun (WGS) entry which is preliminary data.</text>
</comment>
<dbReference type="Proteomes" id="UP001156702">
    <property type="component" value="Unassembled WGS sequence"/>
</dbReference>
<keyword evidence="1" id="KW-0732">Signal</keyword>
<protein>
    <recommendedName>
        <fullName evidence="4">Lipoprotein</fullName>
    </recommendedName>
</protein>
<dbReference type="EMBL" id="BSOP01000005">
    <property type="protein sequence ID" value="GLR49796.1"/>
    <property type="molecule type" value="Genomic_DNA"/>
</dbReference>
<feature type="signal peptide" evidence="1">
    <location>
        <begin position="1"/>
        <end position="22"/>
    </location>
</feature>
<evidence type="ECO:0008006" key="4">
    <source>
        <dbReference type="Google" id="ProtNLM"/>
    </source>
</evidence>
<evidence type="ECO:0000313" key="3">
    <source>
        <dbReference type="Proteomes" id="UP001156702"/>
    </source>
</evidence>
<name>A0ABQ5ZEC7_9HYPH</name>